<comment type="similarity">
    <text evidence="4">Belongs to the D-isomer specific 2-hydroxyacid dehydrogenase family.</text>
</comment>
<dbReference type="InterPro" id="IPR050223">
    <property type="entry name" value="D-isomer_2-hydroxyacid_DH"/>
</dbReference>
<dbReference type="PANTHER" id="PTHR10996:SF178">
    <property type="entry name" value="2-HYDROXYACID DEHYDROGENASE YGL185C-RELATED"/>
    <property type="match status" value="1"/>
</dbReference>
<comment type="caution">
    <text evidence="7">The sequence shown here is derived from an EMBL/GenBank/DDBJ whole genome shotgun (WGS) entry which is preliminary data.</text>
</comment>
<dbReference type="GO" id="GO:0005829">
    <property type="term" value="C:cytosol"/>
    <property type="evidence" value="ECO:0007669"/>
    <property type="project" value="TreeGrafter"/>
</dbReference>
<feature type="domain" description="D-isomer specific 2-hydroxyacid dehydrogenase NAD-binding" evidence="6">
    <location>
        <begin position="118"/>
        <end position="293"/>
    </location>
</feature>
<evidence type="ECO:0000256" key="3">
    <source>
        <dbReference type="ARBA" id="ARBA00023027"/>
    </source>
</evidence>
<dbReference type="RefSeq" id="WP_125243052.1">
    <property type="nucleotide sequence ID" value="NZ_RSED01000006.1"/>
</dbReference>
<proteinExistence type="inferred from homology"/>
<dbReference type="GO" id="GO:0051287">
    <property type="term" value="F:NAD binding"/>
    <property type="evidence" value="ECO:0007669"/>
    <property type="project" value="InterPro"/>
</dbReference>
<organism evidence="7 8">
    <name type="scientific">Aquabacterium soli</name>
    <dbReference type="NCBI Taxonomy" id="2493092"/>
    <lineage>
        <taxon>Bacteria</taxon>
        <taxon>Pseudomonadati</taxon>
        <taxon>Pseudomonadota</taxon>
        <taxon>Betaproteobacteria</taxon>
        <taxon>Burkholderiales</taxon>
        <taxon>Aquabacterium</taxon>
    </lineage>
</organism>
<feature type="domain" description="D-isomer specific 2-hydroxyacid dehydrogenase catalytic" evidence="5">
    <location>
        <begin position="48"/>
        <end position="313"/>
    </location>
</feature>
<keyword evidence="8" id="KW-1185">Reference proteome</keyword>
<evidence type="ECO:0000259" key="5">
    <source>
        <dbReference type="Pfam" id="PF00389"/>
    </source>
</evidence>
<dbReference type="Gene3D" id="3.40.50.720">
    <property type="entry name" value="NAD(P)-binding Rossmann-like Domain"/>
    <property type="match status" value="2"/>
</dbReference>
<dbReference type="OrthoDB" id="9805416at2"/>
<name>A0A3R8S9L7_9BURK</name>
<dbReference type="PANTHER" id="PTHR10996">
    <property type="entry name" value="2-HYDROXYACID DEHYDROGENASE-RELATED"/>
    <property type="match status" value="1"/>
</dbReference>
<dbReference type="Pfam" id="PF02826">
    <property type="entry name" value="2-Hacid_dh_C"/>
    <property type="match status" value="1"/>
</dbReference>
<dbReference type="Pfam" id="PF00389">
    <property type="entry name" value="2-Hacid_dh"/>
    <property type="match status" value="1"/>
</dbReference>
<keyword evidence="1" id="KW-0521">NADP</keyword>
<dbReference type="FunFam" id="3.40.50.720:FF:000213">
    <property type="entry name" value="Putative 2-hydroxyacid dehydrogenase"/>
    <property type="match status" value="1"/>
</dbReference>
<dbReference type="InterPro" id="IPR029752">
    <property type="entry name" value="D-isomer_DH_CS1"/>
</dbReference>
<keyword evidence="2 4" id="KW-0560">Oxidoreductase</keyword>
<reference evidence="7 8" key="1">
    <citation type="submission" date="2018-12" db="EMBL/GenBank/DDBJ databases">
        <title>The whole draft genome of Aquabacterium sp. SJQ9.</title>
        <authorList>
            <person name="Sun L."/>
            <person name="Gao X."/>
            <person name="Chen W."/>
            <person name="Huang K."/>
        </authorList>
    </citation>
    <scope>NUCLEOTIDE SEQUENCE [LARGE SCALE GENOMIC DNA]</scope>
    <source>
        <strain evidence="7 8">SJQ9</strain>
    </source>
</reference>
<dbReference type="InterPro" id="IPR006140">
    <property type="entry name" value="D-isomer_DH_NAD-bd"/>
</dbReference>
<dbReference type="GO" id="GO:0030267">
    <property type="term" value="F:glyoxylate reductase (NADPH) activity"/>
    <property type="evidence" value="ECO:0007669"/>
    <property type="project" value="TreeGrafter"/>
</dbReference>
<dbReference type="EMBL" id="RSED01000006">
    <property type="protein sequence ID" value="RRS04678.1"/>
    <property type="molecule type" value="Genomic_DNA"/>
</dbReference>
<evidence type="ECO:0000313" key="7">
    <source>
        <dbReference type="EMBL" id="RRS04678.1"/>
    </source>
</evidence>
<protein>
    <submittedName>
        <fullName evidence="7">2-hydroxyacid dehydrogenase</fullName>
    </submittedName>
</protein>
<keyword evidence="3" id="KW-0520">NAD</keyword>
<dbReference type="SUPFAM" id="SSF51735">
    <property type="entry name" value="NAD(P)-binding Rossmann-fold domains"/>
    <property type="match status" value="1"/>
</dbReference>
<dbReference type="SUPFAM" id="SSF52283">
    <property type="entry name" value="Formate/glycerate dehydrogenase catalytic domain-like"/>
    <property type="match status" value="1"/>
</dbReference>
<evidence type="ECO:0000259" key="6">
    <source>
        <dbReference type="Pfam" id="PF02826"/>
    </source>
</evidence>
<gene>
    <name evidence="7" type="ORF">EIP75_09675</name>
</gene>
<dbReference type="GO" id="GO:0016618">
    <property type="term" value="F:hydroxypyruvate reductase [NAD(P)H] activity"/>
    <property type="evidence" value="ECO:0007669"/>
    <property type="project" value="TreeGrafter"/>
</dbReference>
<dbReference type="InterPro" id="IPR006139">
    <property type="entry name" value="D-isomer_2_OHA_DH_cat_dom"/>
</dbReference>
<dbReference type="AlphaFoldDB" id="A0A3R8S9L7"/>
<dbReference type="InterPro" id="IPR036291">
    <property type="entry name" value="NAD(P)-bd_dom_sf"/>
</dbReference>
<evidence type="ECO:0000256" key="1">
    <source>
        <dbReference type="ARBA" id="ARBA00022857"/>
    </source>
</evidence>
<evidence type="ECO:0000313" key="8">
    <source>
        <dbReference type="Proteomes" id="UP000269265"/>
    </source>
</evidence>
<dbReference type="Proteomes" id="UP000269265">
    <property type="component" value="Unassembled WGS sequence"/>
</dbReference>
<sequence length="327" mass="34829">MSLNTPSNPSEKPSVLQVGRLPPWLEQRLNDEFDITLLDRQIDRAAFLRDDGARFTGVVTSAFAGADAALIAALPSLQVISNFGVGVDRIDLAAAKARGIAVGHTPDVLNDCVADMAMGLVIDVARRSMEADRFMRAGRWATGGGKSIGLGRKVSGARMGIVGLGRIGQTIARRADGFDMAVRYHSRNPVADVPWTHEPSLLELARWSDFLVVIVAGGAGTRHLINADVLQALGPRGFLVNVARGSVIDEPALVQALQQGVIAGAGLDVFENEPHAPEALFGLDNVVLLPHIASNTEETREAMGLLTLDNLRGHYFNQGQLVAAVPL</sequence>
<dbReference type="CDD" id="cd12156">
    <property type="entry name" value="HPPR"/>
    <property type="match status" value="1"/>
</dbReference>
<evidence type="ECO:0000256" key="4">
    <source>
        <dbReference type="RuleBase" id="RU003719"/>
    </source>
</evidence>
<dbReference type="PROSITE" id="PS00065">
    <property type="entry name" value="D_2_HYDROXYACID_DH_1"/>
    <property type="match status" value="1"/>
</dbReference>
<accession>A0A3R8S9L7</accession>
<evidence type="ECO:0000256" key="2">
    <source>
        <dbReference type="ARBA" id="ARBA00023002"/>
    </source>
</evidence>